<evidence type="ECO:0000313" key="2">
    <source>
        <dbReference type="Proteomes" id="UP001056685"/>
    </source>
</evidence>
<dbReference type="EMBL" id="ON529852">
    <property type="protein sequence ID" value="USN13888.1"/>
    <property type="molecule type" value="Genomic_DNA"/>
</dbReference>
<accession>A0A9E7MPI1</accession>
<organism evidence="1 2">
    <name type="scientific">Brevundimonas phage vB_BpoS-Kabachok</name>
    <dbReference type="NCBI Taxonomy" id="2948600"/>
    <lineage>
        <taxon>Viruses</taxon>
        <taxon>Duplodnaviria</taxon>
        <taxon>Heunggongvirae</taxon>
        <taxon>Uroviricota</taxon>
        <taxon>Caudoviricetes</taxon>
        <taxon>Jeanschmidtviridae</taxon>
        <taxon>Marchewkavirus</taxon>
        <taxon>Marchewkavirus kabachok</taxon>
    </lineage>
</organism>
<protein>
    <submittedName>
        <fullName evidence="1">Uncharacterized protein</fullName>
    </submittedName>
</protein>
<keyword evidence="2" id="KW-1185">Reference proteome</keyword>
<reference evidence="1" key="1">
    <citation type="submission" date="2022-05" db="EMBL/GenBank/DDBJ databases">
        <authorList>
            <person name="Friedrich I."/>
            <person name="Poehlein A."/>
            <person name="Schneider D."/>
            <person name="Hertel R."/>
            <person name="Daniel R."/>
        </authorList>
    </citation>
    <scope>NUCLEOTIDE SEQUENCE</scope>
</reference>
<evidence type="ECO:0000313" key="1">
    <source>
        <dbReference type="EMBL" id="USN13888.1"/>
    </source>
</evidence>
<name>A0A9E7MPI1_9CAUD</name>
<sequence>MSGRPDSVDVFVRYLRANPEIAAPVCRAFGVKPEMGASAANTAIHEAVMNQAGQSHLSIILDILLFRPHPVKVLSAHLVQMREDPRAQALRAAFNLTPTMDAEITGYAASVAMINAWRDRAGERRLFELPPELKET</sequence>
<dbReference type="Proteomes" id="UP001056685">
    <property type="component" value="Segment"/>
</dbReference>
<gene>
    <name evidence="1" type="ORF">KABACHOK_00520</name>
</gene>
<proteinExistence type="predicted"/>